<keyword evidence="2" id="KW-1185">Reference proteome</keyword>
<dbReference type="AlphaFoldDB" id="A0A8J8T4V2"/>
<comment type="caution">
    <text evidence="1">The sequence shown here is derived from an EMBL/GenBank/DDBJ whole genome shotgun (WGS) entry which is preliminary data.</text>
</comment>
<gene>
    <name evidence="1" type="ORF">FGO68_gene3168</name>
</gene>
<sequence>MTPSNLIYQAASVQKEVYPIAAPQLIDLARQCSLQLTKQKDFQSILKLQRSLSPEQVTPNNSNQIYSQQLVKRFHRLLQSLSIAKTLQMLLMLNTSLRISISKNSPSLIPQGSTLKPSKGQAQRRSMPFKLQGLLRRGQRRTILLTLLSPKR</sequence>
<accession>A0A8J8T4V2</accession>
<proteinExistence type="predicted"/>
<organism evidence="1 2">
    <name type="scientific">Halteria grandinella</name>
    <dbReference type="NCBI Taxonomy" id="5974"/>
    <lineage>
        <taxon>Eukaryota</taxon>
        <taxon>Sar</taxon>
        <taxon>Alveolata</taxon>
        <taxon>Ciliophora</taxon>
        <taxon>Intramacronucleata</taxon>
        <taxon>Spirotrichea</taxon>
        <taxon>Stichotrichia</taxon>
        <taxon>Sporadotrichida</taxon>
        <taxon>Halteriidae</taxon>
        <taxon>Halteria</taxon>
    </lineage>
</organism>
<reference evidence="1" key="1">
    <citation type="submission" date="2019-06" db="EMBL/GenBank/DDBJ databases">
        <authorList>
            <person name="Zheng W."/>
        </authorList>
    </citation>
    <scope>NUCLEOTIDE SEQUENCE</scope>
    <source>
        <strain evidence="1">QDHG01</strain>
    </source>
</reference>
<name>A0A8J8T4V2_HALGN</name>
<evidence type="ECO:0000313" key="1">
    <source>
        <dbReference type="EMBL" id="TNV81606.1"/>
    </source>
</evidence>
<protein>
    <submittedName>
        <fullName evidence="1">Uncharacterized protein</fullName>
    </submittedName>
</protein>
<dbReference type="EMBL" id="RRYP01005952">
    <property type="protein sequence ID" value="TNV81606.1"/>
    <property type="molecule type" value="Genomic_DNA"/>
</dbReference>
<dbReference type="Proteomes" id="UP000785679">
    <property type="component" value="Unassembled WGS sequence"/>
</dbReference>
<evidence type="ECO:0000313" key="2">
    <source>
        <dbReference type="Proteomes" id="UP000785679"/>
    </source>
</evidence>